<feature type="region of interest" description="Disordered" evidence="4">
    <location>
        <begin position="69"/>
        <end position="97"/>
    </location>
</feature>
<dbReference type="Gene3D" id="1.10.10.10">
    <property type="entry name" value="Winged helix-like DNA-binding domain superfamily/Winged helix DNA-binding domain"/>
    <property type="match status" value="1"/>
</dbReference>
<evidence type="ECO:0000256" key="1">
    <source>
        <dbReference type="ARBA" id="ARBA00023015"/>
    </source>
</evidence>
<dbReference type="InterPro" id="IPR000524">
    <property type="entry name" value="Tscrpt_reg_HTH_GntR"/>
</dbReference>
<keyword evidence="3" id="KW-0804">Transcription</keyword>
<accession>A0A261U3G9</accession>
<dbReference type="CDD" id="cd07377">
    <property type="entry name" value="WHTH_GntR"/>
    <property type="match status" value="1"/>
</dbReference>
<dbReference type="PANTHER" id="PTHR43537:SF50">
    <property type="entry name" value="TRANSCRIPTIONAL REGULATORY PROTEIN"/>
    <property type="match status" value="1"/>
</dbReference>
<dbReference type="SMART" id="SM00895">
    <property type="entry name" value="FCD"/>
    <property type="match status" value="1"/>
</dbReference>
<dbReference type="SMART" id="SM00345">
    <property type="entry name" value="HTH_GNTR"/>
    <property type="match status" value="1"/>
</dbReference>
<proteinExistence type="predicted"/>
<dbReference type="OrthoDB" id="8680857at2"/>
<evidence type="ECO:0000256" key="4">
    <source>
        <dbReference type="SAM" id="MobiDB-lite"/>
    </source>
</evidence>
<evidence type="ECO:0000313" key="7">
    <source>
        <dbReference type="Proteomes" id="UP000216885"/>
    </source>
</evidence>
<dbReference type="InterPro" id="IPR008920">
    <property type="entry name" value="TF_FadR/GntR_C"/>
</dbReference>
<dbReference type="PRINTS" id="PR00035">
    <property type="entry name" value="HTHGNTR"/>
</dbReference>
<organism evidence="6 7">
    <name type="scientific">Bordetella genomosp. 4</name>
    <dbReference type="NCBI Taxonomy" id="463044"/>
    <lineage>
        <taxon>Bacteria</taxon>
        <taxon>Pseudomonadati</taxon>
        <taxon>Pseudomonadota</taxon>
        <taxon>Betaproteobacteria</taxon>
        <taxon>Burkholderiales</taxon>
        <taxon>Alcaligenaceae</taxon>
        <taxon>Bordetella</taxon>
    </lineage>
</organism>
<dbReference type="Pfam" id="PF00392">
    <property type="entry name" value="GntR"/>
    <property type="match status" value="1"/>
</dbReference>
<keyword evidence="1" id="KW-0805">Transcription regulation</keyword>
<dbReference type="SUPFAM" id="SSF46785">
    <property type="entry name" value="Winged helix' DNA-binding domain"/>
    <property type="match status" value="1"/>
</dbReference>
<feature type="domain" description="HTH gntR-type" evidence="5">
    <location>
        <begin position="96"/>
        <end position="163"/>
    </location>
</feature>
<dbReference type="PANTHER" id="PTHR43537">
    <property type="entry name" value="TRANSCRIPTIONAL REGULATOR, GNTR FAMILY"/>
    <property type="match status" value="1"/>
</dbReference>
<sequence>MVYHWQIPCFKSYARPSRAATATRTHPIIDYPYALVLSEYCRVIPHNGAWITCFIVNKRSNPFGIQVSSDPPTLSDSAVSDAPPAIRPPRASGNGGTLPASVAERLRERIIEGEFPPGSRLNERTLGEMLGVSRTPLREALRLLAFDGLVRIEPNRGAQVVELSETDVRETFEVIGGIETLACHYACERATDQEIAEIRALTFEMRASHARRDLPTYYRCNREIHARIHQAAHNTLLTRLYETQNIRIQNLRFVSNENHENWDRSMRQHIDLAEALAARDTARLTEIMRMHLQCKYEAALKYLAQRTPSQGPPNHPQYSA</sequence>
<evidence type="ECO:0000313" key="6">
    <source>
        <dbReference type="EMBL" id="OZI55942.1"/>
    </source>
</evidence>
<protein>
    <recommendedName>
        <fullName evidence="5">HTH gntR-type domain-containing protein</fullName>
    </recommendedName>
</protein>
<dbReference type="SUPFAM" id="SSF48008">
    <property type="entry name" value="GntR ligand-binding domain-like"/>
    <property type="match status" value="1"/>
</dbReference>
<keyword evidence="2" id="KW-0238">DNA-binding</keyword>
<dbReference type="AlphaFoldDB" id="A0A261U3G9"/>
<dbReference type="Gene3D" id="1.20.120.530">
    <property type="entry name" value="GntR ligand-binding domain-like"/>
    <property type="match status" value="1"/>
</dbReference>
<name>A0A261U3G9_9BORD</name>
<dbReference type="InterPro" id="IPR036390">
    <property type="entry name" value="WH_DNA-bd_sf"/>
</dbReference>
<dbReference type="EMBL" id="NEVQ01000013">
    <property type="protein sequence ID" value="OZI55942.1"/>
    <property type="molecule type" value="Genomic_DNA"/>
</dbReference>
<keyword evidence="7" id="KW-1185">Reference proteome</keyword>
<evidence type="ECO:0000256" key="2">
    <source>
        <dbReference type="ARBA" id="ARBA00023125"/>
    </source>
</evidence>
<comment type="caution">
    <text evidence="6">The sequence shown here is derived from an EMBL/GenBank/DDBJ whole genome shotgun (WGS) entry which is preliminary data.</text>
</comment>
<dbReference type="Proteomes" id="UP000216885">
    <property type="component" value="Unassembled WGS sequence"/>
</dbReference>
<evidence type="ECO:0000256" key="3">
    <source>
        <dbReference type="ARBA" id="ARBA00023163"/>
    </source>
</evidence>
<evidence type="ECO:0000259" key="5">
    <source>
        <dbReference type="PROSITE" id="PS50949"/>
    </source>
</evidence>
<dbReference type="InterPro" id="IPR011711">
    <property type="entry name" value="GntR_C"/>
</dbReference>
<gene>
    <name evidence="6" type="ORF">CAL20_10795</name>
</gene>
<dbReference type="GO" id="GO:0003677">
    <property type="term" value="F:DNA binding"/>
    <property type="evidence" value="ECO:0007669"/>
    <property type="project" value="UniProtKB-KW"/>
</dbReference>
<feature type="compositionally biased region" description="Polar residues" evidence="4">
    <location>
        <begin position="69"/>
        <end position="78"/>
    </location>
</feature>
<dbReference type="Pfam" id="PF07729">
    <property type="entry name" value="FCD"/>
    <property type="match status" value="1"/>
</dbReference>
<dbReference type="PROSITE" id="PS50949">
    <property type="entry name" value="HTH_GNTR"/>
    <property type="match status" value="1"/>
</dbReference>
<dbReference type="InterPro" id="IPR036388">
    <property type="entry name" value="WH-like_DNA-bd_sf"/>
</dbReference>
<dbReference type="GO" id="GO:0003700">
    <property type="term" value="F:DNA-binding transcription factor activity"/>
    <property type="evidence" value="ECO:0007669"/>
    <property type="project" value="InterPro"/>
</dbReference>
<reference evidence="6 7" key="1">
    <citation type="submission" date="2017-05" db="EMBL/GenBank/DDBJ databases">
        <title>Complete and WGS of Bordetella genogroups.</title>
        <authorList>
            <person name="Spilker T."/>
            <person name="LiPuma J."/>
        </authorList>
    </citation>
    <scope>NUCLEOTIDE SEQUENCE [LARGE SCALE GENOMIC DNA]</scope>
    <source>
        <strain evidence="6 7">AU9919</strain>
    </source>
</reference>